<comment type="function">
    <text evidence="6 8">DNA-dependent RNA polymerase catalyzes the transcription of DNA into RNA using the four ribonucleoside triphosphates as substrates.</text>
</comment>
<comment type="caution">
    <text evidence="15">The sequence shown here is derived from an EMBL/GenBank/DDBJ whole genome shotgun (WGS) entry which is preliminary data.</text>
</comment>
<dbReference type="PROSITE" id="PS01166">
    <property type="entry name" value="RNA_POL_BETA"/>
    <property type="match status" value="1"/>
</dbReference>
<feature type="domain" description="RNA polymerase Rpb2" evidence="10">
    <location>
        <begin position="1357"/>
        <end position="1432"/>
    </location>
</feature>
<evidence type="ECO:0000259" key="12">
    <source>
        <dbReference type="Pfam" id="PF04563"/>
    </source>
</evidence>
<evidence type="ECO:0000256" key="4">
    <source>
        <dbReference type="ARBA" id="ARBA00023163"/>
    </source>
</evidence>
<dbReference type="eggNOG" id="COG0085">
    <property type="taxonomic scope" value="Bacteria"/>
</dbReference>
<dbReference type="NCBIfam" id="NF001616">
    <property type="entry name" value="PRK00405.1"/>
    <property type="match status" value="1"/>
</dbReference>
<dbReference type="Proteomes" id="UP000032214">
    <property type="component" value="Unassembled WGS sequence"/>
</dbReference>
<dbReference type="Pfam" id="PF04561">
    <property type="entry name" value="RNA_pol_Rpb2_2"/>
    <property type="match status" value="1"/>
</dbReference>
<dbReference type="InterPro" id="IPR014724">
    <property type="entry name" value="RNA_pol_RPB2_OB-fold"/>
</dbReference>
<dbReference type="CDD" id="cd00653">
    <property type="entry name" value="RNA_pol_B_RPB2"/>
    <property type="match status" value="1"/>
</dbReference>
<feature type="domain" description="DNA-directed RNA polymerase beta subunit external 1" evidence="14">
    <location>
        <begin position="667"/>
        <end position="732"/>
    </location>
</feature>
<dbReference type="NCBIfam" id="TIGR02013">
    <property type="entry name" value="rpoB"/>
    <property type="match status" value="1"/>
</dbReference>
<dbReference type="Pfam" id="PF04563">
    <property type="entry name" value="RNA_pol_Rpb2_1"/>
    <property type="match status" value="1"/>
</dbReference>
<dbReference type="InterPro" id="IPR042107">
    <property type="entry name" value="DNA-dir_RNA_pol_bsu_ext_1_sf"/>
</dbReference>
<dbReference type="InterPro" id="IPR007641">
    <property type="entry name" value="RNA_pol_Rpb2_7"/>
</dbReference>
<dbReference type="Pfam" id="PF04560">
    <property type="entry name" value="RNA_pol_Rpb2_7"/>
    <property type="match status" value="1"/>
</dbReference>
<dbReference type="GO" id="GO:0003677">
    <property type="term" value="F:DNA binding"/>
    <property type="evidence" value="ECO:0007669"/>
    <property type="project" value="UniProtKB-UniRule"/>
</dbReference>
<dbReference type="HAMAP" id="MF_01321">
    <property type="entry name" value="RNApol_bact_RpoB"/>
    <property type="match status" value="1"/>
</dbReference>
<feature type="domain" description="RNA polymerase Rpb2" evidence="13">
    <location>
        <begin position="589"/>
        <end position="657"/>
    </location>
</feature>
<dbReference type="InterPro" id="IPR007120">
    <property type="entry name" value="DNA-dir_RNAP_su2_dom"/>
</dbReference>
<dbReference type="EMBL" id="ARQD01000002">
    <property type="protein sequence ID" value="KIX85240.1"/>
    <property type="molecule type" value="Genomic_DNA"/>
</dbReference>
<keyword evidence="4 6" id="KW-0804">Transcription</keyword>
<dbReference type="Pfam" id="PF04565">
    <property type="entry name" value="RNA_pol_Rpb2_3"/>
    <property type="match status" value="1"/>
</dbReference>
<gene>
    <name evidence="6" type="primary">rpoB</name>
    <name evidence="15" type="ORF">J120_02880</name>
</gene>
<dbReference type="Gene3D" id="2.40.50.150">
    <property type="match status" value="1"/>
</dbReference>
<evidence type="ECO:0000256" key="5">
    <source>
        <dbReference type="ARBA" id="ARBA00048552"/>
    </source>
</evidence>
<dbReference type="InterPro" id="IPR010243">
    <property type="entry name" value="RNA_pol_bsu_bac"/>
</dbReference>
<dbReference type="Gene3D" id="3.90.1100.10">
    <property type="match status" value="3"/>
</dbReference>
<comment type="similarity">
    <text evidence="6 7">Belongs to the RNA polymerase beta chain family.</text>
</comment>
<evidence type="ECO:0000313" key="15">
    <source>
        <dbReference type="EMBL" id="KIX85240.1"/>
    </source>
</evidence>
<evidence type="ECO:0000259" key="9">
    <source>
        <dbReference type="Pfam" id="PF00562"/>
    </source>
</evidence>
<proteinExistence type="inferred from homology"/>
<feature type="domain" description="RNA polymerase Rpb2" evidence="11">
    <location>
        <begin position="428"/>
        <end position="529"/>
    </location>
</feature>
<evidence type="ECO:0000256" key="7">
    <source>
        <dbReference type="RuleBase" id="RU000434"/>
    </source>
</evidence>
<dbReference type="InterPro" id="IPR007644">
    <property type="entry name" value="RNA_pol_bsu_protrusion"/>
</dbReference>
<dbReference type="Gene3D" id="2.30.150.10">
    <property type="entry name" value="DNA-directed RNA polymerase, beta subunit, external 1 domain"/>
    <property type="match status" value="1"/>
</dbReference>
<dbReference type="InterPro" id="IPR007121">
    <property type="entry name" value="RNA_pol_bsu_CS"/>
</dbReference>
<evidence type="ECO:0000256" key="1">
    <source>
        <dbReference type="ARBA" id="ARBA00022478"/>
    </source>
</evidence>
<dbReference type="InterPro" id="IPR019462">
    <property type="entry name" value="DNA-dir_RNA_pol_bsu_external_1"/>
</dbReference>
<sequence length="1440" mass="161765">MSRLHMSKTNIRKSFGKIKDIAPVPNLIEIQSSSFNDFVQLDFLPDERKLIGLEKVLRDIFPIEYSDKLSLEYVSYELGNWACTCGKVTGIDNRYQWSCSSCKATGVQRLDEDMHCPGCTKKTARYKTCSNCLSRVALQLPMTLDECRSSGQTFAMPLKVKIQLISWKVDDNGKKIINDIKEQDIFFADVPVMADLYESNGRFKLGNLGTFLINGVDRVIVSQLHRSPGVVFSQSKKVKDLRGRPYYLARIIPMRGSWIDLEFDSNDNLYVRIDKKKKLLATTFLQALGIARDSIIPLFYSFEHIYSESGQFFRKVDDSLLGRRVERDMLPEKEEKLYLGERITKDIIVKLHKADIYTLPVRKTSLVNRVFGKDVIDPTSGELLAEQGQIFTDEHFELFKKLKEIDFDLIQSSGYVFQPTIAMTLAQDRSFNEEEALKDLYAKIYPGDTATLQEMQERINSLFFNSRSYDLTRVGRVRINRKLNLDIPESTLVLTREDIIATIRYLVNLRERGEGELDDIDHLGNRRVRLVGELLTNQVYLGFLRIERIVRERFRMQEPHGALMPQDFLNVKPLGAVLREFFGLGQLSQFMDQTNPLSEIAHKRRLSALGPGGVLKDRATNEIRDVHTSHYGRICPIETPEGQTVGLISSLATYATVNDLGFIESAYRPVKNGKIQDEVTFMDAFEEASSWIAQADAVSKDGKQIEGSAIFARHQGNFLYVDPDKIDYVDLSPKQLVSVSSALIPFLEHDDASRALMGANMQRQAVPLIRTQSPLVGTGMEREIVKASGAVITAKRSGIVEYVSSEKIIVRAYETEFRNIDDWIGHGIDTYHLRKFERSSFYTWIHHTPIVKPGDQVNAGDILTNGSAIDTGELALGSNLLVSFMSWNGYNFEDAIVLNKRLVSDDALTSVHIDEYVVEARDTKLGPEEITRDIPNISEAALAGLDEDGIVCIGTRVKPGDILVGKVTLKGDIQYSPEEKLLRAIFGEKSREVRDTSLRVPPGVEGTVIDVKIFSRSGVRKDKRYKEEVAKQTAKVEQDFADHAQFLTSMITGKLRELIRGAKAAAGSKKAVTDGLFSASHLENMSLEELVGLKAASKDLNDSIKHLRDSYENQLRILDGLKEERINRLKKGDHLASGVIKMVKVYIAMKRTIQVGDKVAGRHGNKGVVSTIVPREDMPWMDDGTPVDIILNPLGLPSRMNVGQILETALGLAGRQLGKQLDELIKTKGLDEAKAWLVEHYGAELVNSYEQKYGYDSLMDLARRTAKEGVRFKTPVFDGANYEEDIIPALRSLDMPDSGAFKVRDGRSGNYFDQPVTVGSIYIMKLNHMVDDKLHARSVGPYSLVTQQPLGGKAQLGGQRLGEMEVWALEAYGAAYTLQEMLTYKSDDVSGRHKVYEAIVRNEDVSEPGVPESFNVLIKELQSLGLQVDLFKSGKEKVSE</sequence>
<dbReference type="Gene3D" id="2.40.270.10">
    <property type="entry name" value="DNA-directed RNA polymerase, subunit 2, domain 6"/>
    <property type="match status" value="2"/>
</dbReference>
<dbReference type="Gene3D" id="3.90.1800.10">
    <property type="entry name" value="RNA polymerase alpha subunit dimerisation domain"/>
    <property type="match status" value="1"/>
</dbReference>
<keyword evidence="16" id="KW-1185">Reference proteome</keyword>
<dbReference type="InterPro" id="IPR015712">
    <property type="entry name" value="DNA-dir_RNA_pol_su2"/>
</dbReference>
<keyword evidence="1 6" id="KW-0240">DNA-directed RNA polymerase</keyword>
<keyword evidence="3 6" id="KW-0548">Nucleotidyltransferase</keyword>
<dbReference type="Gene3D" id="2.40.50.100">
    <property type="match status" value="1"/>
</dbReference>
<evidence type="ECO:0000259" key="14">
    <source>
        <dbReference type="Pfam" id="PF10385"/>
    </source>
</evidence>
<evidence type="ECO:0000256" key="2">
    <source>
        <dbReference type="ARBA" id="ARBA00022679"/>
    </source>
</evidence>
<dbReference type="SUPFAM" id="SSF64484">
    <property type="entry name" value="beta and beta-prime subunits of DNA dependent RNA-polymerase"/>
    <property type="match status" value="1"/>
</dbReference>
<evidence type="ECO:0000313" key="16">
    <source>
        <dbReference type="Proteomes" id="UP000032214"/>
    </source>
</evidence>
<name>A0A0D2I265_9BACT</name>
<dbReference type="InterPro" id="IPR007645">
    <property type="entry name" value="RNA_pol_Rpb2_3"/>
</dbReference>
<protein>
    <recommendedName>
        <fullName evidence="6 8">DNA-directed RNA polymerase subunit beta</fullName>
        <shortName evidence="6">RNAP subunit beta</shortName>
        <ecNumber evidence="6 8">2.7.7.6</ecNumber>
    </recommendedName>
    <alternativeName>
        <fullName evidence="6">RNA polymerase subunit beta</fullName>
    </alternativeName>
    <alternativeName>
        <fullName evidence="6">Transcriptase subunit beta</fullName>
    </alternativeName>
</protein>
<dbReference type="GO" id="GO:0032549">
    <property type="term" value="F:ribonucleoside binding"/>
    <property type="evidence" value="ECO:0007669"/>
    <property type="project" value="InterPro"/>
</dbReference>
<dbReference type="InterPro" id="IPR007642">
    <property type="entry name" value="RNA_pol_Rpb2_2"/>
</dbReference>
<dbReference type="Pfam" id="PF10385">
    <property type="entry name" value="RNA_pol_Rpb2_45"/>
    <property type="match status" value="1"/>
</dbReference>
<feature type="domain" description="DNA-directed RNA polymerase subunit 2 hybrid-binding" evidence="9">
    <location>
        <begin position="794"/>
        <end position="1355"/>
    </location>
</feature>
<keyword evidence="2 6" id="KW-0808">Transferase</keyword>
<dbReference type="Pfam" id="PF00562">
    <property type="entry name" value="RNA_pol_Rpb2_6"/>
    <property type="match status" value="1"/>
</dbReference>
<dbReference type="FunFam" id="3.90.1800.10:FF:000001">
    <property type="entry name" value="DNA-directed RNA polymerase subunit beta"/>
    <property type="match status" value="1"/>
</dbReference>
<feature type="domain" description="RNA polymerase beta subunit protrusion" evidence="12">
    <location>
        <begin position="142"/>
        <end position="575"/>
    </location>
</feature>
<comment type="catalytic activity">
    <reaction evidence="5 6 8">
        <text>RNA(n) + a ribonucleoside 5'-triphosphate = RNA(n+1) + diphosphate</text>
        <dbReference type="Rhea" id="RHEA:21248"/>
        <dbReference type="Rhea" id="RHEA-COMP:14527"/>
        <dbReference type="Rhea" id="RHEA-COMP:17342"/>
        <dbReference type="ChEBI" id="CHEBI:33019"/>
        <dbReference type="ChEBI" id="CHEBI:61557"/>
        <dbReference type="ChEBI" id="CHEBI:140395"/>
        <dbReference type="EC" id="2.7.7.6"/>
    </reaction>
</comment>
<organism evidence="15 16">
    <name type="scientific">candidate division TM6 bacterium JCVI TM6SC1</name>
    <dbReference type="NCBI Taxonomy" id="1306947"/>
    <lineage>
        <taxon>Bacteria</taxon>
        <taxon>Candidatus Babelota</taxon>
        <taxon>Vermiphilus</taxon>
    </lineage>
</organism>
<dbReference type="Gene3D" id="3.90.1110.10">
    <property type="entry name" value="RNA polymerase Rpb2, domain 2"/>
    <property type="match status" value="2"/>
</dbReference>
<comment type="subunit">
    <text evidence="6 8">The RNAP catalytic core consists of 2 alpha, 1 beta, 1 beta' and 1 omega subunit. When a sigma factor is associated with the core the holoenzyme is formed, which can initiate transcription.</text>
</comment>
<evidence type="ECO:0000256" key="3">
    <source>
        <dbReference type="ARBA" id="ARBA00022695"/>
    </source>
</evidence>
<dbReference type="STRING" id="1306947.J120_02880"/>
<dbReference type="GO" id="GO:0000428">
    <property type="term" value="C:DNA-directed RNA polymerase complex"/>
    <property type="evidence" value="ECO:0007669"/>
    <property type="project" value="UniProtKB-KW"/>
</dbReference>
<dbReference type="GO" id="GO:0006351">
    <property type="term" value="P:DNA-templated transcription"/>
    <property type="evidence" value="ECO:0007669"/>
    <property type="project" value="UniProtKB-UniRule"/>
</dbReference>
<evidence type="ECO:0000256" key="6">
    <source>
        <dbReference type="HAMAP-Rule" id="MF_01321"/>
    </source>
</evidence>
<evidence type="ECO:0000259" key="11">
    <source>
        <dbReference type="Pfam" id="PF04561"/>
    </source>
</evidence>
<accession>A0A0D2I265</accession>
<evidence type="ECO:0000259" key="13">
    <source>
        <dbReference type="Pfam" id="PF04565"/>
    </source>
</evidence>
<dbReference type="PANTHER" id="PTHR20856">
    <property type="entry name" value="DNA-DIRECTED RNA POLYMERASE I SUBUNIT 2"/>
    <property type="match status" value="1"/>
</dbReference>
<dbReference type="InterPro" id="IPR037033">
    <property type="entry name" value="DNA-dir_RNAP_su2_hyb_sf"/>
</dbReference>
<dbReference type="InterPro" id="IPR037034">
    <property type="entry name" value="RNA_pol_Rpb2_2_sf"/>
</dbReference>
<dbReference type="GO" id="GO:0003899">
    <property type="term" value="F:DNA-directed RNA polymerase activity"/>
    <property type="evidence" value="ECO:0007669"/>
    <property type="project" value="UniProtKB-UniRule"/>
</dbReference>
<evidence type="ECO:0000256" key="8">
    <source>
        <dbReference type="RuleBase" id="RU363031"/>
    </source>
</evidence>
<reference evidence="15 16" key="1">
    <citation type="journal article" date="2013" name="Proc. Natl. Acad. Sci. U.S.A.">
        <title>Candidate phylum TM6 genome recovered from a hospital sink biofilm provides genomic insights into this uncultivated phylum.</title>
        <authorList>
            <person name="McLean J.S."/>
            <person name="Lombardo M.J."/>
            <person name="Badger J.H."/>
            <person name="Edlund A."/>
            <person name="Novotny M."/>
            <person name="Yee-Greenbaum J."/>
            <person name="Vyahhi N."/>
            <person name="Hall A.P."/>
            <person name="Yang Y."/>
            <person name="Dupont C.L."/>
            <person name="Ziegler M.G."/>
            <person name="Chitsaz H."/>
            <person name="Allen A.E."/>
            <person name="Yooseph S."/>
            <person name="Tesler G."/>
            <person name="Pevzner P.A."/>
            <person name="Friedman R.M."/>
            <person name="Nealson K.H."/>
            <person name="Venter J.C."/>
            <person name="Lasken R.S."/>
        </authorList>
    </citation>
    <scope>NUCLEOTIDE SEQUENCE [LARGE SCALE GENOMIC DNA]</scope>
    <source>
        <strain evidence="15 16">TM6SC1</strain>
    </source>
</reference>
<dbReference type="EC" id="2.7.7.6" evidence="6 8"/>
<evidence type="ECO:0000259" key="10">
    <source>
        <dbReference type="Pfam" id="PF04560"/>
    </source>
</evidence>